<evidence type="ECO:0000313" key="3">
    <source>
        <dbReference type="Proteomes" id="UP000037558"/>
    </source>
</evidence>
<dbReference type="AlphaFoldDB" id="A0A0M0L5U6"/>
<organism evidence="2 3">
    <name type="scientific">Priestia koreensis</name>
    <dbReference type="NCBI Taxonomy" id="284581"/>
    <lineage>
        <taxon>Bacteria</taxon>
        <taxon>Bacillati</taxon>
        <taxon>Bacillota</taxon>
        <taxon>Bacilli</taxon>
        <taxon>Bacillales</taxon>
        <taxon>Bacillaceae</taxon>
        <taxon>Priestia</taxon>
    </lineage>
</organism>
<dbReference type="EMBL" id="LILC01000013">
    <property type="protein sequence ID" value="KOO46252.1"/>
    <property type="molecule type" value="Genomic_DNA"/>
</dbReference>
<feature type="chain" id="PRO_5039037711" evidence="1">
    <location>
        <begin position="23"/>
        <end position="105"/>
    </location>
</feature>
<protein>
    <submittedName>
        <fullName evidence="2">Uncharacterized protein</fullName>
    </submittedName>
</protein>
<feature type="signal peptide" evidence="1">
    <location>
        <begin position="1"/>
        <end position="22"/>
    </location>
</feature>
<evidence type="ECO:0000256" key="1">
    <source>
        <dbReference type="SAM" id="SignalP"/>
    </source>
</evidence>
<gene>
    <name evidence="2" type="ORF">AMD01_10355</name>
</gene>
<dbReference type="PATRIC" id="fig|284581.3.peg.2163"/>
<comment type="caution">
    <text evidence="2">The sequence shown here is derived from an EMBL/GenBank/DDBJ whole genome shotgun (WGS) entry which is preliminary data.</text>
</comment>
<evidence type="ECO:0000313" key="2">
    <source>
        <dbReference type="EMBL" id="KOO46252.1"/>
    </source>
</evidence>
<dbReference type="RefSeq" id="WP_053401324.1">
    <property type="nucleotide sequence ID" value="NZ_LILC01000013.1"/>
</dbReference>
<dbReference type="STRING" id="284581.AMD01_10355"/>
<keyword evidence="3" id="KW-1185">Reference proteome</keyword>
<sequence length="105" mass="11523">MKKTTLALGTFLLLGFSTASTLAPIHASDTAQPKVQAVQSSSEKEYGTYYKLLKQYQQSKQPVTDIADLYEAAPPKIKKMIDDSYTKTGSDAAAMKKLGIKYPEE</sequence>
<reference evidence="3" key="1">
    <citation type="submission" date="2015-08" db="EMBL/GenBank/DDBJ databases">
        <title>Fjat-14210 dsm16467.</title>
        <authorList>
            <person name="Liu B."/>
            <person name="Wang J."/>
            <person name="Zhu Y."/>
            <person name="Liu G."/>
            <person name="Chen Q."/>
            <person name="Chen Z."/>
            <person name="Lan J."/>
            <person name="Che J."/>
            <person name="Ge C."/>
            <person name="Shi H."/>
            <person name="Pan Z."/>
            <person name="Liu X."/>
        </authorList>
    </citation>
    <scope>NUCLEOTIDE SEQUENCE [LARGE SCALE GENOMIC DNA]</scope>
    <source>
        <strain evidence="3">DSM 16467</strain>
    </source>
</reference>
<name>A0A0M0L5U6_9BACI</name>
<proteinExistence type="predicted"/>
<accession>A0A0M0L5U6</accession>
<keyword evidence="1" id="KW-0732">Signal</keyword>
<dbReference type="Proteomes" id="UP000037558">
    <property type="component" value="Unassembled WGS sequence"/>
</dbReference>